<dbReference type="GO" id="GO:0016491">
    <property type="term" value="F:oxidoreductase activity"/>
    <property type="evidence" value="ECO:0007669"/>
    <property type="project" value="UniProtKB-KW"/>
</dbReference>
<dbReference type="Pfam" id="PF22725">
    <property type="entry name" value="GFO_IDH_MocA_C3"/>
    <property type="match status" value="1"/>
</dbReference>
<dbReference type="InterPro" id="IPR050984">
    <property type="entry name" value="Gfo/Idh/MocA_domain"/>
</dbReference>
<dbReference type="PANTHER" id="PTHR22604">
    <property type="entry name" value="OXIDOREDUCTASES"/>
    <property type="match status" value="1"/>
</dbReference>
<dbReference type="SUPFAM" id="SSF55347">
    <property type="entry name" value="Glyceraldehyde-3-phosphate dehydrogenase-like, C-terminal domain"/>
    <property type="match status" value="1"/>
</dbReference>
<accession>A0A4R1QH11</accession>
<evidence type="ECO:0000256" key="1">
    <source>
        <dbReference type="ARBA" id="ARBA00010928"/>
    </source>
</evidence>
<dbReference type="Gene3D" id="3.40.50.720">
    <property type="entry name" value="NAD(P)-binding Rossmann-like Domain"/>
    <property type="match status" value="1"/>
</dbReference>
<evidence type="ECO:0000313" key="5">
    <source>
        <dbReference type="EMBL" id="TCL50948.1"/>
    </source>
</evidence>
<dbReference type="InterPro" id="IPR036291">
    <property type="entry name" value="NAD(P)-bd_dom_sf"/>
</dbReference>
<organism evidence="5 6">
    <name type="scientific">Allofournierella massiliensis</name>
    <dbReference type="NCBI Taxonomy" id="1650663"/>
    <lineage>
        <taxon>Bacteria</taxon>
        <taxon>Bacillati</taxon>
        <taxon>Bacillota</taxon>
        <taxon>Clostridia</taxon>
        <taxon>Eubacteriales</taxon>
        <taxon>Oscillospiraceae</taxon>
        <taxon>Allofournierella</taxon>
    </lineage>
</organism>
<evidence type="ECO:0000256" key="2">
    <source>
        <dbReference type="ARBA" id="ARBA00023002"/>
    </source>
</evidence>
<dbReference type="OrthoDB" id="9783105at2"/>
<evidence type="ECO:0000313" key="6">
    <source>
        <dbReference type="Proteomes" id="UP000295184"/>
    </source>
</evidence>
<reference evidence="5 6" key="1">
    <citation type="submission" date="2019-03" db="EMBL/GenBank/DDBJ databases">
        <title>Genomic Encyclopedia of Type Strains, Phase IV (KMG-IV): sequencing the most valuable type-strain genomes for metagenomic binning, comparative biology and taxonomic classification.</title>
        <authorList>
            <person name="Goeker M."/>
        </authorList>
    </citation>
    <scope>NUCLEOTIDE SEQUENCE [LARGE SCALE GENOMIC DNA]</scope>
    <source>
        <strain evidence="5 6">DSM 100451</strain>
    </source>
</reference>
<dbReference type="SUPFAM" id="SSF51735">
    <property type="entry name" value="NAD(P)-binding Rossmann-fold domains"/>
    <property type="match status" value="1"/>
</dbReference>
<dbReference type="GeneID" id="97381903"/>
<dbReference type="RefSeq" id="WP_058964249.1">
    <property type="nucleotide sequence ID" value="NZ_CABKVM010000017.1"/>
</dbReference>
<proteinExistence type="inferred from homology"/>
<dbReference type="STRING" id="1650663.GCA_001486665_01836"/>
<dbReference type="InterPro" id="IPR000683">
    <property type="entry name" value="Gfo/Idh/MocA-like_OxRdtase_N"/>
</dbReference>
<dbReference type="GO" id="GO:0000166">
    <property type="term" value="F:nucleotide binding"/>
    <property type="evidence" value="ECO:0007669"/>
    <property type="project" value="InterPro"/>
</dbReference>
<dbReference type="InterPro" id="IPR055170">
    <property type="entry name" value="GFO_IDH_MocA-like_dom"/>
</dbReference>
<gene>
    <name evidence="5" type="ORF">EDD77_1486</name>
</gene>
<dbReference type="PANTHER" id="PTHR22604:SF105">
    <property type="entry name" value="TRANS-1,2-DIHYDROBENZENE-1,2-DIOL DEHYDROGENASE"/>
    <property type="match status" value="1"/>
</dbReference>
<keyword evidence="2" id="KW-0560">Oxidoreductase</keyword>
<dbReference type="AlphaFoldDB" id="A0A4R1QH11"/>
<dbReference type="Proteomes" id="UP000295184">
    <property type="component" value="Unassembled WGS sequence"/>
</dbReference>
<name>A0A4R1QH11_9FIRM</name>
<dbReference type="Gene3D" id="3.30.360.10">
    <property type="entry name" value="Dihydrodipicolinate Reductase, domain 2"/>
    <property type="match status" value="1"/>
</dbReference>
<comment type="caution">
    <text evidence="5">The sequence shown here is derived from an EMBL/GenBank/DDBJ whole genome shotgun (WGS) entry which is preliminary data.</text>
</comment>
<dbReference type="EMBL" id="SLUM01000048">
    <property type="protein sequence ID" value="TCL50948.1"/>
    <property type="molecule type" value="Genomic_DNA"/>
</dbReference>
<feature type="domain" description="Gfo/Idh/MocA-like oxidoreductase N-terminal" evidence="3">
    <location>
        <begin position="1"/>
        <end position="122"/>
    </location>
</feature>
<protein>
    <submittedName>
        <fullName evidence="5">Putative dehydrogenase</fullName>
    </submittedName>
</protein>
<evidence type="ECO:0000259" key="4">
    <source>
        <dbReference type="Pfam" id="PF22725"/>
    </source>
</evidence>
<sequence>MNFGILGAGSIAGIMAETIQMLNKSGCKDISLYAVAARELPRAQSFSARYGVQKAFGSYEEMLADPALDLVYIATPHSHHYQHIKLCAAHGKHVLCEKAFTVNARQAAEALRYAKEQGVLVTEAIWTRYQPMRQMIRQMLDEGLIGTPGLLTANLCYPVSDRPRIVTPALAGGALLDVGVYTLNFAEMVFGPADEAHASCTRNELGVDMTDQIVLTWKDGRAAHLTAGVTVASDRCGCIYGDRGYLVVENINNPQSISIFDADHRLTQKIDCPIQLTGYEYEVLETMRCIQEGKLECPSMPHNETIHIMELMDKIRTQMGISYPCEELD</sequence>
<dbReference type="Pfam" id="PF01408">
    <property type="entry name" value="GFO_IDH_MocA"/>
    <property type="match status" value="1"/>
</dbReference>
<evidence type="ECO:0000259" key="3">
    <source>
        <dbReference type="Pfam" id="PF01408"/>
    </source>
</evidence>
<comment type="similarity">
    <text evidence="1">Belongs to the Gfo/Idh/MocA family.</text>
</comment>
<feature type="domain" description="GFO/IDH/MocA-like oxidoreductase" evidence="4">
    <location>
        <begin position="134"/>
        <end position="246"/>
    </location>
</feature>